<feature type="region of interest" description="Disordered" evidence="13">
    <location>
        <begin position="393"/>
        <end position="445"/>
    </location>
</feature>
<dbReference type="CDD" id="cd08367">
    <property type="entry name" value="P53"/>
    <property type="match status" value="1"/>
</dbReference>
<dbReference type="Gene3D" id="2.60.40.720">
    <property type="match status" value="1"/>
</dbReference>
<protein>
    <submittedName>
        <fullName evidence="17 18">Cellular tumor antigen p53-like isoform X1</fullName>
    </submittedName>
</protein>
<feature type="region of interest" description="Disordered" evidence="13">
    <location>
        <begin position="288"/>
        <end position="332"/>
    </location>
</feature>
<evidence type="ECO:0000256" key="1">
    <source>
        <dbReference type="ARBA" id="ARBA00004123"/>
    </source>
</evidence>
<proteinExistence type="inferred from homology"/>
<dbReference type="InterPro" id="IPR012346">
    <property type="entry name" value="p53/RUNT-type_TF_DNA-bd_sf"/>
</dbReference>
<feature type="binding site" evidence="11">
    <location>
        <position position="249"/>
    </location>
    <ligand>
        <name>Zn(2+)</name>
        <dbReference type="ChEBI" id="CHEBI:29105"/>
    </ligand>
</feature>
<gene>
    <name evidence="17 18" type="primary">LOC109466948</name>
</gene>
<feature type="compositionally biased region" description="Low complexity" evidence="13">
    <location>
        <begin position="93"/>
        <end position="105"/>
    </location>
</feature>
<dbReference type="PANTHER" id="PTHR11447">
    <property type="entry name" value="CELLULAR TUMOR ANTIGEN P53"/>
    <property type="match status" value="1"/>
</dbReference>
<keyword evidence="6" id="KW-0805">Transcription regulation</keyword>
<evidence type="ECO:0000256" key="9">
    <source>
        <dbReference type="ARBA" id="ARBA00023163"/>
    </source>
</evidence>
<dbReference type="Proteomes" id="UP000515135">
    <property type="component" value="Unplaced"/>
</dbReference>
<keyword evidence="8" id="KW-0010">Activator</keyword>
<evidence type="ECO:0000259" key="15">
    <source>
        <dbReference type="Pfam" id="PF07710"/>
    </source>
</evidence>
<evidence type="ECO:0000256" key="13">
    <source>
        <dbReference type="SAM" id="MobiDB-lite"/>
    </source>
</evidence>
<evidence type="ECO:0000256" key="6">
    <source>
        <dbReference type="ARBA" id="ARBA00023015"/>
    </source>
</evidence>
<evidence type="ECO:0000313" key="16">
    <source>
        <dbReference type="Proteomes" id="UP000515135"/>
    </source>
</evidence>
<evidence type="ECO:0000256" key="5">
    <source>
        <dbReference type="ARBA" id="ARBA00022833"/>
    </source>
</evidence>
<sequence length="445" mass="49939">MEDSLPFPDLDTDTPTTFAQLWNDTITEADFGVHPYEGSLLPFSSDMGEFFQQMEGNVRNVSNDHSYSQHSDQSEQDTATPGMEAQDRSPQVTSSVTSGPSATSSDVPSTTVYPGPYSFQVGFPPQTLKPKSKKLAWTWSEPCKMLYADFNKICPFNFKTVRPPPAGCIIRAMAVYLKHEHIGMPVKRCATHRENDFNNSDPPAHFLHCRGKAVEYRQDPSTGRHSVIIPYEHPQAGTEWSTILYKFMCRSTCLNRRSMAVVFTLEDCSGSVLGRQAVKIKICSCPGRDREQDEEGLLPQPAPGSKKRPITDSKTSQKKRKKSSVTSSSTTQDGEVFTVNWQIHGRRNYETLLRVKEALEAQHRCETDPQHQCETDPQHRCETDPQVMALVRPEVGPDQQQPPTEPTPGNHTANHSPALSRSQGSHSSQVRYTLRRTISKPKSWE</sequence>
<dbReference type="GO" id="GO:0005634">
    <property type="term" value="C:nucleus"/>
    <property type="evidence" value="ECO:0007669"/>
    <property type="project" value="UniProtKB-SubCell"/>
</dbReference>
<dbReference type="OrthoDB" id="5915660at2759"/>
<feature type="binding site" evidence="11">
    <location>
        <position position="253"/>
    </location>
    <ligand>
        <name>Zn(2+)</name>
        <dbReference type="ChEBI" id="CHEBI:29105"/>
    </ligand>
</feature>
<dbReference type="InterPro" id="IPR011615">
    <property type="entry name" value="p53_DNA-bd"/>
</dbReference>
<dbReference type="KEGG" id="bbel:109466948"/>
<evidence type="ECO:0000256" key="4">
    <source>
        <dbReference type="ARBA" id="ARBA00022723"/>
    </source>
</evidence>
<feature type="domain" description="p53 tetramerisation" evidence="15">
    <location>
        <begin position="329"/>
        <end position="360"/>
    </location>
</feature>
<dbReference type="SUPFAM" id="SSF49417">
    <property type="entry name" value="p53-like transcription factors"/>
    <property type="match status" value="1"/>
</dbReference>
<dbReference type="InterPro" id="IPR002117">
    <property type="entry name" value="p53_tumour_suppressor"/>
</dbReference>
<feature type="domain" description="p53 DNA-binding" evidence="14">
    <location>
        <begin position="111"/>
        <end position="295"/>
    </location>
</feature>
<dbReference type="AlphaFoldDB" id="A0A6P4YSY2"/>
<evidence type="ECO:0000256" key="11">
    <source>
        <dbReference type="PIRSR" id="PIRSR602117-1"/>
    </source>
</evidence>
<dbReference type="GO" id="GO:0000978">
    <property type="term" value="F:RNA polymerase II cis-regulatory region sequence-specific DNA binding"/>
    <property type="evidence" value="ECO:0007669"/>
    <property type="project" value="TreeGrafter"/>
</dbReference>
<dbReference type="PANTHER" id="PTHR11447:SF16">
    <property type="entry name" value="P53 PROTEIN LONG FORM VARIANT 1"/>
    <property type="match status" value="1"/>
</dbReference>
<dbReference type="PRINTS" id="PR00386">
    <property type="entry name" value="P53SUPPRESSR"/>
</dbReference>
<evidence type="ECO:0000256" key="2">
    <source>
        <dbReference type="ARBA" id="ARBA00006167"/>
    </source>
</evidence>
<evidence type="ECO:0000313" key="18">
    <source>
        <dbReference type="RefSeq" id="XP_019620386.1"/>
    </source>
</evidence>
<feature type="binding site" evidence="11">
    <location>
        <position position="189"/>
    </location>
    <ligand>
        <name>Zn(2+)</name>
        <dbReference type="ChEBI" id="CHEBI:29105"/>
    </ligand>
</feature>
<dbReference type="InterPro" id="IPR008967">
    <property type="entry name" value="p53-like_TF_DNA-bd_sf"/>
</dbReference>
<keyword evidence="10" id="KW-0539">Nucleus</keyword>
<keyword evidence="4 11" id="KW-0479">Metal-binding</keyword>
<keyword evidence="3" id="KW-0053">Apoptosis</keyword>
<organism evidence="16 18">
    <name type="scientific">Branchiostoma belcheri</name>
    <name type="common">Amphioxus</name>
    <dbReference type="NCBI Taxonomy" id="7741"/>
    <lineage>
        <taxon>Eukaryota</taxon>
        <taxon>Metazoa</taxon>
        <taxon>Chordata</taxon>
        <taxon>Cephalochordata</taxon>
        <taxon>Leptocardii</taxon>
        <taxon>Amphioxiformes</taxon>
        <taxon>Branchiostomatidae</taxon>
        <taxon>Branchiostoma</taxon>
    </lineage>
</organism>
<dbReference type="Pfam" id="PF07710">
    <property type="entry name" value="P53_tetramer"/>
    <property type="match status" value="1"/>
</dbReference>
<dbReference type="GO" id="GO:0046872">
    <property type="term" value="F:metal ion binding"/>
    <property type="evidence" value="ECO:0007669"/>
    <property type="project" value="UniProtKB-KW"/>
</dbReference>
<comment type="cofactor">
    <cofactor evidence="11">
        <name>Zn(2+)</name>
        <dbReference type="ChEBI" id="CHEBI:29105"/>
    </cofactor>
    <text evidence="11">Binds 1 zinc ion per subunit.</text>
</comment>
<dbReference type="InterPro" id="IPR036674">
    <property type="entry name" value="p53_tetramer_sf"/>
</dbReference>
<evidence type="ECO:0000256" key="7">
    <source>
        <dbReference type="ARBA" id="ARBA00023125"/>
    </source>
</evidence>
<name>A0A6P4YSY2_BRABE</name>
<evidence type="ECO:0000256" key="12">
    <source>
        <dbReference type="PIRSR" id="PIRSR602117-2"/>
    </source>
</evidence>
<feature type="binding site" evidence="11">
    <location>
        <position position="192"/>
    </location>
    <ligand>
        <name>Zn(2+)</name>
        <dbReference type="ChEBI" id="CHEBI:29105"/>
    </ligand>
</feature>
<dbReference type="Gene3D" id="4.10.170.10">
    <property type="entry name" value="p53-like tetramerisation domain"/>
    <property type="match status" value="1"/>
</dbReference>
<keyword evidence="7" id="KW-0238">DNA-binding</keyword>
<evidence type="ECO:0000259" key="14">
    <source>
        <dbReference type="Pfam" id="PF00870"/>
    </source>
</evidence>
<dbReference type="GO" id="GO:0051262">
    <property type="term" value="P:protein tetramerization"/>
    <property type="evidence" value="ECO:0007669"/>
    <property type="project" value="InterPro"/>
</dbReference>
<keyword evidence="16" id="KW-1185">Reference proteome</keyword>
<feature type="compositionally biased region" description="Polar residues" evidence="13">
    <location>
        <begin position="61"/>
        <end position="79"/>
    </location>
</feature>
<dbReference type="GO" id="GO:0006915">
    <property type="term" value="P:apoptotic process"/>
    <property type="evidence" value="ECO:0007669"/>
    <property type="project" value="UniProtKB-KW"/>
</dbReference>
<keyword evidence="5 11" id="KW-0862">Zinc</keyword>
<dbReference type="InterPro" id="IPR010991">
    <property type="entry name" value="p53_tetrameristn"/>
</dbReference>
<dbReference type="Pfam" id="PF00870">
    <property type="entry name" value="P53"/>
    <property type="match status" value="1"/>
</dbReference>
<evidence type="ECO:0000313" key="17">
    <source>
        <dbReference type="RefSeq" id="XP_019620385.1"/>
    </source>
</evidence>
<dbReference type="RefSeq" id="XP_019620385.1">
    <property type="nucleotide sequence ID" value="XM_019764826.1"/>
</dbReference>
<reference evidence="17 18" key="1">
    <citation type="submission" date="2025-04" db="UniProtKB">
        <authorList>
            <consortium name="RefSeq"/>
        </authorList>
    </citation>
    <scope>IDENTIFICATION</scope>
    <source>
        <tissue evidence="17 18">Gonad</tissue>
    </source>
</reference>
<dbReference type="GO" id="GO:0000981">
    <property type="term" value="F:DNA-binding transcription factor activity, RNA polymerase II-specific"/>
    <property type="evidence" value="ECO:0007669"/>
    <property type="project" value="TreeGrafter"/>
</dbReference>
<feature type="compositionally biased region" description="Polar residues" evidence="13">
    <location>
        <begin position="409"/>
        <end position="431"/>
    </location>
</feature>
<evidence type="ECO:0000256" key="3">
    <source>
        <dbReference type="ARBA" id="ARBA00022703"/>
    </source>
</evidence>
<comment type="similarity">
    <text evidence="2">Belongs to the p53 family.</text>
</comment>
<dbReference type="GeneID" id="109466948"/>
<dbReference type="RefSeq" id="XP_019620386.1">
    <property type="nucleotide sequence ID" value="XM_019764827.1"/>
</dbReference>
<evidence type="ECO:0000256" key="8">
    <source>
        <dbReference type="ARBA" id="ARBA00023159"/>
    </source>
</evidence>
<accession>A0A6P4YSY2</accession>
<feature type="region of interest" description="Disordered" evidence="13">
    <location>
        <begin position="61"/>
        <end position="109"/>
    </location>
</feature>
<comment type="subcellular location">
    <subcellularLocation>
        <location evidence="1">Nucleus</location>
    </subcellularLocation>
</comment>
<feature type="site" description="Interaction with DNA" evidence="12">
    <location>
        <position position="133"/>
    </location>
</feature>
<evidence type="ECO:0000256" key="10">
    <source>
        <dbReference type="ARBA" id="ARBA00023242"/>
    </source>
</evidence>
<keyword evidence="9" id="KW-0804">Transcription</keyword>